<gene>
    <name evidence="3" type="ORF">RAG0_09923</name>
</gene>
<reference evidence="4" key="1">
    <citation type="submission" date="2016-03" db="EMBL/GenBank/DDBJ databases">
        <authorList>
            <person name="Guldener U."/>
        </authorList>
    </citation>
    <scope>NUCLEOTIDE SEQUENCE [LARGE SCALE GENOMIC DNA]</scope>
    <source>
        <strain evidence="4">04CH-RAC-A.6.1</strain>
    </source>
</reference>
<feature type="domain" description="DUF7918" evidence="2">
    <location>
        <begin position="9"/>
        <end position="242"/>
    </location>
</feature>
<evidence type="ECO:0000259" key="2">
    <source>
        <dbReference type="Pfam" id="PF25534"/>
    </source>
</evidence>
<dbReference type="EMBL" id="FJUX01000059">
    <property type="protein sequence ID" value="CZT03031.1"/>
    <property type="molecule type" value="Genomic_DNA"/>
</dbReference>
<dbReference type="OrthoDB" id="3364132at2759"/>
<evidence type="ECO:0000313" key="3">
    <source>
        <dbReference type="EMBL" id="CZT03031.1"/>
    </source>
</evidence>
<proteinExistence type="predicted"/>
<feature type="compositionally biased region" description="Basic residues" evidence="1">
    <location>
        <begin position="304"/>
        <end position="317"/>
    </location>
</feature>
<accession>A0A1E1L0L2</accession>
<feature type="compositionally biased region" description="Acidic residues" evidence="1">
    <location>
        <begin position="247"/>
        <end position="266"/>
    </location>
</feature>
<sequence length="338" mass="37409">MAVLDSLQGIEVMVVVDGKALTEYSTENDLVKHTNPAAAAHRQARTVTKYIKSTTDKAFLVRLSVKAPFMLDCPHLCFAVTADGQSIYRPLMSKEGYARGEWLCEVEGVIGKLESRGQLAAMKFSEIKTTDEVTDSAALRIHKLETDRVGEISISVGRETNGKTAAFKGCAFSELDSDKKYHEKVLAKDGKSHGVILGDRKSWILPRILHTSPIDGIDFPLGVFRFKYRFAAALRTLHVLPQPDDAGPADEEAAVAGEDDELEDLDPELRERMKRLLARAKGSIKSEPKIKRDHSDSEEDVKPSKKVKPAKKKKKQIGKNTIDLTEDSDEEVPVIPLD</sequence>
<name>A0A1E1L0L2_9HELO</name>
<dbReference type="InterPro" id="IPR057678">
    <property type="entry name" value="DUF7918"/>
</dbReference>
<protein>
    <recommendedName>
        <fullName evidence="2">DUF7918 domain-containing protein</fullName>
    </recommendedName>
</protein>
<dbReference type="Proteomes" id="UP000178912">
    <property type="component" value="Unassembled WGS sequence"/>
</dbReference>
<organism evidence="3 4">
    <name type="scientific">Rhynchosporium agropyri</name>
    <dbReference type="NCBI Taxonomy" id="914238"/>
    <lineage>
        <taxon>Eukaryota</taxon>
        <taxon>Fungi</taxon>
        <taxon>Dikarya</taxon>
        <taxon>Ascomycota</taxon>
        <taxon>Pezizomycotina</taxon>
        <taxon>Leotiomycetes</taxon>
        <taxon>Helotiales</taxon>
        <taxon>Ploettnerulaceae</taxon>
        <taxon>Rhynchosporium</taxon>
    </lineage>
</organism>
<evidence type="ECO:0000313" key="4">
    <source>
        <dbReference type="Proteomes" id="UP000178912"/>
    </source>
</evidence>
<dbReference type="Pfam" id="PF25534">
    <property type="entry name" value="DUF7918"/>
    <property type="match status" value="1"/>
</dbReference>
<evidence type="ECO:0000256" key="1">
    <source>
        <dbReference type="SAM" id="MobiDB-lite"/>
    </source>
</evidence>
<dbReference type="PANTHER" id="PTHR36223:SF1">
    <property type="entry name" value="TRANSCRIPTION ELONGATION FACTOR EAF N-TERMINAL DOMAIN-CONTAINING PROTEIN"/>
    <property type="match status" value="1"/>
</dbReference>
<dbReference type="PANTHER" id="PTHR36223">
    <property type="entry name" value="BETA-LACTAMASE-TYPE TRANSPEPTIDASE FOLD DOMAIN CONTAINING PROTEIN"/>
    <property type="match status" value="1"/>
</dbReference>
<feature type="compositionally biased region" description="Basic and acidic residues" evidence="1">
    <location>
        <begin position="284"/>
        <end position="303"/>
    </location>
</feature>
<dbReference type="AlphaFoldDB" id="A0A1E1L0L2"/>
<feature type="region of interest" description="Disordered" evidence="1">
    <location>
        <begin position="241"/>
        <end position="338"/>
    </location>
</feature>
<keyword evidence="4" id="KW-1185">Reference proteome</keyword>